<dbReference type="Gene3D" id="1.10.260.40">
    <property type="entry name" value="lambda repressor-like DNA-binding domains"/>
    <property type="match status" value="1"/>
</dbReference>
<dbReference type="KEGG" id="sact:DMT42_01950"/>
<dbReference type="AlphaFoldDB" id="A0A2U9NWI0"/>
<organism evidence="2 3">
    <name type="scientific">Streptomyces actuosus</name>
    <dbReference type="NCBI Taxonomy" id="1885"/>
    <lineage>
        <taxon>Bacteria</taxon>
        <taxon>Bacillati</taxon>
        <taxon>Actinomycetota</taxon>
        <taxon>Actinomycetes</taxon>
        <taxon>Kitasatosporales</taxon>
        <taxon>Streptomycetaceae</taxon>
        <taxon>Streptomyces</taxon>
    </lineage>
</organism>
<feature type="domain" description="HTH cro/C1-type" evidence="1">
    <location>
        <begin position="47"/>
        <end position="82"/>
    </location>
</feature>
<dbReference type="PROSITE" id="PS50943">
    <property type="entry name" value="HTH_CROC1"/>
    <property type="match status" value="1"/>
</dbReference>
<dbReference type="RefSeq" id="WP_110626141.1">
    <property type="nucleotide sequence ID" value="NZ_CP029788.1"/>
</dbReference>
<dbReference type="EMBL" id="CP029788">
    <property type="protein sequence ID" value="AWT41205.1"/>
    <property type="molecule type" value="Genomic_DNA"/>
</dbReference>
<dbReference type="InterPro" id="IPR010982">
    <property type="entry name" value="Lambda_DNA-bd_dom_sf"/>
</dbReference>
<name>A0A2U9NWI0_STRAS</name>
<gene>
    <name evidence="2" type="ORF">DMT42_01950</name>
</gene>
<evidence type="ECO:0000313" key="2">
    <source>
        <dbReference type="EMBL" id="AWT41205.1"/>
    </source>
</evidence>
<proteinExistence type="predicted"/>
<evidence type="ECO:0000259" key="1">
    <source>
        <dbReference type="PROSITE" id="PS50943"/>
    </source>
</evidence>
<dbReference type="OrthoDB" id="2679623at2"/>
<dbReference type="Proteomes" id="UP000247634">
    <property type="component" value="Chromosome"/>
</dbReference>
<evidence type="ECO:0000313" key="3">
    <source>
        <dbReference type="Proteomes" id="UP000247634"/>
    </source>
</evidence>
<dbReference type="InterPro" id="IPR001387">
    <property type="entry name" value="Cro/C1-type_HTH"/>
</dbReference>
<keyword evidence="3" id="KW-1185">Reference proteome</keyword>
<dbReference type="GO" id="GO:0003677">
    <property type="term" value="F:DNA binding"/>
    <property type="evidence" value="ECO:0007669"/>
    <property type="project" value="InterPro"/>
</dbReference>
<dbReference type="SUPFAM" id="SSF47413">
    <property type="entry name" value="lambda repressor-like DNA-binding domains"/>
    <property type="match status" value="1"/>
</dbReference>
<sequence length="146" mass="15497">MSETEGRRLADRLEYLFEHVQPLGRRHTLQEVVDGINGGDEPGGASLSVGRLSMLMNGKAPNPTIGTLRALAAFFGVPVGYFVDDAVADRTMAQLALITAMRNNDVKAVALRAAAVATLSTHGLDVVRGLVEQAGEEARRAEGPKS</sequence>
<reference evidence="2 3" key="1">
    <citation type="submission" date="2018-06" db="EMBL/GenBank/DDBJ databases">
        <title>The complete genome sequence of a nosiheptide producer Streptomyces actuosus ATCC 25421: deducing the ability of producing a new class III lantibiotics.</title>
        <authorList>
            <person name="Liu W."/>
            <person name="Sun F."/>
            <person name="Hu Y."/>
        </authorList>
    </citation>
    <scope>NUCLEOTIDE SEQUENCE [LARGE SCALE GENOMIC DNA]</scope>
    <source>
        <strain evidence="2 3">ATCC 25421</strain>
    </source>
</reference>
<accession>A0A2U9NWI0</accession>
<dbReference type="CDD" id="cd00093">
    <property type="entry name" value="HTH_XRE"/>
    <property type="match status" value="1"/>
</dbReference>
<protein>
    <recommendedName>
        <fullName evidence="1">HTH cro/C1-type domain-containing protein</fullName>
    </recommendedName>
</protein>